<sequence>MSRRPTTLAVRITTLCLAVAGVAAIVAGLVSLRLVAQTAENVVHEVLANQADVVAAQLDETNGQLNARNKMLDILEGQGILVVATGPRGAVVYGDATAVAVARQAGALTGGKVSQSITYGGHRWLLEGRQAPRGAFVLVEQPASARATTVRHLIENVLVALGIGLVVAAIAGVVLSRLLARPLRRTAQVAHTMRGGRRDLRVRVEGPMEVADVAGSVNALADALQRSESRQRDFLLSVSHELRTPLTAVRGFAESLADGVVEGPEAAEVGRTVQKEAHRLERLVDDLLDLARLSADDFRLDITGVDLTGIAREMGDVWSARCAAEGVVFRMETPMDRVFANTDPRRLRQALDGLMENALRVTPVGQPIVLSLASTPVFQIRDGGPGLSEEDYQVAFDRGALYRKYVGVRPVGTGLGLAIVHGLITRMGGTVRAGQAPEGGACFTVTLPA</sequence>
<dbReference type="SMART" id="SM00304">
    <property type="entry name" value="HAMP"/>
    <property type="match status" value="1"/>
</dbReference>
<accession>A0A4R2JI10</accession>
<organism evidence="14 15">
    <name type="scientific">Actinocrispum wychmicini</name>
    <dbReference type="NCBI Taxonomy" id="1213861"/>
    <lineage>
        <taxon>Bacteria</taxon>
        <taxon>Bacillati</taxon>
        <taxon>Actinomycetota</taxon>
        <taxon>Actinomycetes</taxon>
        <taxon>Pseudonocardiales</taxon>
        <taxon>Pseudonocardiaceae</taxon>
        <taxon>Actinocrispum</taxon>
    </lineage>
</organism>
<dbReference type="GO" id="GO:0000155">
    <property type="term" value="F:phosphorelay sensor kinase activity"/>
    <property type="evidence" value="ECO:0007669"/>
    <property type="project" value="InterPro"/>
</dbReference>
<feature type="domain" description="Histidine kinase" evidence="12">
    <location>
        <begin position="237"/>
        <end position="449"/>
    </location>
</feature>
<dbReference type="PANTHER" id="PTHR45436:SF5">
    <property type="entry name" value="SENSOR HISTIDINE KINASE TRCS"/>
    <property type="match status" value="1"/>
</dbReference>
<dbReference type="CDD" id="cd06225">
    <property type="entry name" value="HAMP"/>
    <property type="match status" value="1"/>
</dbReference>
<dbReference type="PROSITE" id="PS50885">
    <property type="entry name" value="HAMP"/>
    <property type="match status" value="1"/>
</dbReference>
<keyword evidence="9" id="KW-0902">Two-component regulatory system</keyword>
<dbReference type="Pfam" id="PF00672">
    <property type="entry name" value="HAMP"/>
    <property type="match status" value="1"/>
</dbReference>
<evidence type="ECO:0000256" key="8">
    <source>
        <dbReference type="ARBA" id="ARBA00022989"/>
    </source>
</evidence>
<dbReference type="Pfam" id="PF00512">
    <property type="entry name" value="HisKA"/>
    <property type="match status" value="1"/>
</dbReference>
<evidence type="ECO:0000256" key="5">
    <source>
        <dbReference type="ARBA" id="ARBA00022679"/>
    </source>
</evidence>
<dbReference type="OrthoDB" id="3190394at2"/>
<keyword evidence="7 14" id="KW-0418">Kinase</keyword>
<dbReference type="SMART" id="SM00387">
    <property type="entry name" value="HATPase_c"/>
    <property type="match status" value="1"/>
</dbReference>
<evidence type="ECO:0000256" key="2">
    <source>
        <dbReference type="ARBA" id="ARBA00004236"/>
    </source>
</evidence>
<dbReference type="CDD" id="cd00082">
    <property type="entry name" value="HisKA"/>
    <property type="match status" value="1"/>
</dbReference>
<keyword evidence="15" id="KW-1185">Reference proteome</keyword>
<dbReference type="InterPro" id="IPR005467">
    <property type="entry name" value="His_kinase_dom"/>
</dbReference>
<dbReference type="SUPFAM" id="SSF47384">
    <property type="entry name" value="Homodimeric domain of signal transducing histidine kinase"/>
    <property type="match status" value="1"/>
</dbReference>
<dbReference type="SUPFAM" id="SSF55874">
    <property type="entry name" value="ATPase domain of HSP90 chaperone/DNA topoisomerase II/histidine kinase"/>
    <property type="match status" value="1"/>
</dbReference>
<comment type="caution">
    <text evidence="14">The sequence shown here is derived from an EMBL/GenBank/DDBJ whole genome shotgun (WGS) entry which is preliminary data.</text>
</comment>
<evidence type="ECO:0000256" key="3">
    <source>
        <dbReference type="ARBA" id="ARBA00012438"/>
    </source>
</evidence>
<dbReference type="EMBL" id="SLWS01000005">
    <property type="protein sequence ID" value="TCO58367.1"/>
    <property type="molecule type" value="Genomic_DNA"/>
</dbReference>
<evidence type="ECO:0000259" key="12">
    <source>
        <dbReference type="PROSITE" id="PS50109"/>
    </source>
</evidence>
<dbReference type="PANTHER" id="PTHR45436">
    <property type="entry name" value="SENSOR HISTIDINE KINASE YKOH"/>
    <property type="match status" value="1"/>
</dbReference>
<evidence type="ECO:0000256" key="6">
    <source>
        <dbReference type="ARBA" id="ARBA00022692"/>
    </source>
</evidence>
<keyword evidence="5" id="KW-0808">Transferase</keyword>
<protein>
    <recommendedName>
        <fullName evidence="3">histidine kinase</fullName>
        <ecNumber evidence="3">2.7.13.3</ecNumber>
    </recommendedName>
</protein>
<dbReference type="GO" id="GO:0005886">
    <property type="term" value="C:plasma membrane"/>
    <property type="evidence" value="ECO:0007669"/>
    <property type="project" value="UniProtKB-SubCell"/>
</dbReference>
<evidence type="ECO:0000256" key="9">
    <source>
        <dbReference type="ARBA" id="ARBA00023012"/>
    </source>
</evidence>
<evidence type="ECO:0000256" key="4">
    <source>
        <dbReference type="ARBA" id="ARBA00022553"/>
    </source>
</evidence>
<keyword evidence="4" id="KW-0597">Phosphoprotein</keyword>
<keyword evidence="10 11" id="KW-0472">Membrane</keyword>
<dbReference type="RefSeq" id="WP_132119069.1">
    <property type="nucleotide sequence ID" value="NZ_SLWS01000005.1"/>
</dbReference>
<comment type="catalytic activity">
    <reaction evidence="1">
        <text>ATP + protein L-histidine = ADP + protein N-phospho-L-histidine.</text>
        <dbReference type="EC" id="2.7.13.3"/>
    </reaction>
</comment>
<feature type="transmembrane region" description="Helical" evidence="11">
    <location>
        <begin position="157"/>
        <end position="180"/>
    </location>
</feature>
<dbReference type="InterPro" id="IPR004358">
    <property type="entry name" value="Sig_transdc_His_kin-like_C"/>
</dbReference>
<dbReference type="Pfam" id="PF02518">
    <property type="entry name" value="HATPase_c"/>
    <property type="match status" value="1"/>
</dbReference>
<proteinExistence type="predicted"/>
<dbReference type="Gene3D" id="1.10.287.130">
    <property type="match status" value="1"/>
</dbReference>
<dbReference type="Gene3D" id="6.10.340.10">
    <property type="match status" value="1"/>
</dbReference>
<dbReference type="InterPro" id="IPR036890">
    <property type="entry name" value="HATPase_C_sf"/>
</dbReference>
<dbReference type="SMART" id="SM00388">
    <property type="entry name" value="HisKA"/>
    <property type="match status" value="1"/>
</dbReference>
<dbReference type="Proteomes" id="UP000295680">
    <property type="component" value="Unassembled WGS sequence"/>
</dbReference>
<dbReference type="InterPro" id="IPR003661">
    <property type="entry name" value="HisK_dim/P_dom"/>
</dbReference>
<dbReference type="InterPro" id="IPR050428">
    <property type="entry name" value="TCS_sensor_his_kinase"/>
</dbReference>
<dbReference type="AlphaFoldDB" id="A0A4R2JI10"/>
<dbReference type="PRINTS" id="PR00344">
    <property type="entry name" value="BCTRLSENSOR"/>
</dbReference>
<name>A0A4R2JI10_9PSEU</name>
<evidence type="ECO:0000256" key="11">
    <source>
        <dbReference type="SAM" id="Phobius"/>
    </source>
</evidence>
<dbReference type="InterPro" id="IPR003660">
    <property type="entry name" value="HAMP_dom"/>
</dbReference>
<dbReference type="Gene3D" id="3.30.565.10">
    <property type="entry name" value="Histidine kinase-like ATPase, C-terminal domain"/>
    <property type="match status" value="1"/>
</dbReference>
<dbReference type="EC" id="2.7.13.3" evidence="3"/>
<evidence type="ECO:0000313" key="15">
    <source>
        <dbReference type="Proteomes" id="UP000295680"/>
    </source>
</evidence>
<dbReference type="InterPro" id="IPR003594">
    <property type="entry name" value="HATPase_dom"/>
</dbReference>
<reference evidence="14 15" key="1">
    <citation type="submission" date="2019-03" db="EMBL/GenBank/DDBJ databases">
        <title>Genomic Encyclopedia of Type Strains, Phase IV (KMG-IV): sequencing the most valuable type-strain genomes for metagenomic binning, comparative biology and taxonomic classification.</title>
        <authorList>
            <person name="Goeker M."/>
        </authorList>
    </citation>
    <scope>NUCLEOTIDE SEQUENCE [LARGE SCALE GENOMIC DNA]</scope>
    <source>
        <strain evidence="14 15">DSM 45934</strain>
    </source>
</reference>
<evidence type="ECO:0000256" key="10">
    <source>
        <dbReference type="ARBA" id="ARBA00023136"/>
    </source>
</evidence>
<comment type="subcellular location">
    <subcellularLocation>
        <location evidence="2">Cell membrane</location>
    </subcellularLocation>
</comment>
<dbReference type="PROSITE" id="PS50109">
    <property type="entry name" value="HIS_KIN"/>
    <property type="match status" value="1"/>
</dbReference>
<feature type="domain" description="HAMP" evidence="13">
    <location>
        <begin position="177"/>
        <end position="229"/>
    </location>
</feature>
<keyword evidence="6 11" id="KW-0812">Transmembrane</keyword>
<keyword evidence="8 11" id="KW-1133">Transmembrane helix</keyword>
<dbReference type="InterPro" id="IPR036097">
    <property type="entry name" value="HisK_dim/P_sf"/>
</dbReference>
<evidence type="ECO:0000313" key="14">
    <source>
        <dbReference type="EMBL" id="TCO58367.1"/>
    </source>
</evidence>
<dbReference type="FunFam" id="1.10.287.130:FF:000001">
    <property type="entry name" value="Two-component sensor histidine kinase"/>
    <property type="match status" value="1"/>
</dbReference>
<evidence type="ECO:0000256" key="1">
    <source>
        <dbReference type="ARBA" id="ARBA00000085"/>
    </source>
</evidence>
<gene>
    <name evidence="14" type="ORF">EV192_105434</name>
</gene>
<evidence type="ECO:0000259" key="13">
    <source>
        <dbReference type="PROSITE" id="PS50885"/>
    </source>
</evidence>
<evidence type="ECO:0000256" key="7">
    <source>
        <dbReference type="ARBA" id="ARBA00022777"/>
    </source>
</evidence>